<sequence>MQARTVWGTNNRFVAAEGREIDAKNELLENKKKARPQRLSCAAKQEDGKGTGWRCGGGEEGKGARYEHASVKCDVLSANLSNSGNLNLRLISGRSISTTCFSSLVPRFPPPASRFPPEWFDRTGHTRHTTMTSVNRVVPCVPRPEWFGHLEIIFLDSTTME</sequence>
<reference evidence="3" key="1">
    <citation type="submission" date="2016-06" db="UniProtKB">
        <authorList>
            <consortium name="WormBaseParasite"/>
        </authorList>
    </citation>
    <scope>IDENTIFICATION</scope>
</reference>
<dbReference type="WBParaSite" id="TCNE_0001269401-mRNA-1">
    <property type="protein sequence ID" value="TCNE_0001269401-mRNA-1"/>
    <property type="gene ID" value="TCNE_0001269401"/>
</dbReference>
<evidence type="ECO:0000313" key="3">
    <source>
        <dbReference type="WBParaSite" id="TCNE_0001269401-mRNA-1"/>
    </source>
</evidence>
<reference evidence="1 2" key="2">
    <citation type="submission" date="2018-11" db="EMBL/GenBank/DDBJ databases">
        <authorList>
            <consortium name="Pathogen Informatics"/>
        </authorList>
    </citation>
    <scope>NUCLEOTIDE SEQUENCE [LARGE SCALE GENOMIC DNA]</scope>
</reference>
<keyword evidence="2" id="KW-1185">Reference proteome</keyword>
<dbReference type="AlphaFoldDB" id="A0A183UW24"/>
<evidence type="ECO:0000313" key="2">
    <source>
        <dbReference type="Proteomes" id="UP000050794"/>
    </source>
</evidence>
<dbReference type="Proteomes" id="UP000050794">
    <property type="component" value="Unassembled WGS sequence"/>
</dbReference>
<proteinExistence type="predicted"/>
<gene>
    <name evidence="1" type="ORF">TCNE_LOCUS12694</name>
</gene>
<organism evidence="2 3">
    <name type="scientific">Toxocara canis</name>
    <name type="common">Canine roundworm</name>
    <dbReference type="NCBI Taxonomy" id="6265"/>
    <lineage>
        <taxon>Eukaryota</taxon>
        <taxon>Metazoa</taxon>
        <taxon>Ecdysozoa</taxon>
        <taxon>Nematoda</taxon>
        <taxon>Chromadorea</taxon>
        <taxon>Rhabditida</taxon>
        <taxon>Spirurina</taxon>
        <taxon>Ascaridomorpha</taxon>
        <taxon>Ascaridoidea</taxon>
        <taxon>Toxocaridae</taxon>
        <taxon>Toxocara</taxon>
    </lineage>
</organism>
<name>A0A183UW24_TOXCA</name>
<evidence type="ECO:0000313" key="1">
    <source>
        <dbReference type="EMBL" id="VDM44015.1"/>
    </source>
</evidence>
<protein>
    <submittedName>
        <fullName evidence="1 3">Uncharacterized protein</fullName>
    </submittedName>
</protein>
<accession>A0A183UW24</accession>
<dbReference type="EMBL" id="UYWY01021383">
    <property type="protein sequence ID" value="VDM44015.1"/>
    <property type="molecule type" value="Genomic_DNA"/>
</dbReference>